<feature type="compositionally biased region" description="Low complexity" evidence="1">
    <location>
        <begin position="8"/>
        <end position="44"/>
    </location>
</feature>
<dbReference type="STRING" id="1108050.A0A0B7FBH3"/>
<feature type="compositionally biased region" description="Polar residues" evidence="1">
    <location>
        <begin position="241"/>
        <end position="267"/>
    </location>
</feature>
<gene>
    <name evidence="2" type="ORF">RSOLAG1IB_06393</name>
</gene>
<name>A0A0B7FBH3_THACB</name>
<feature type="region of interest" description="Disordered" evidence="1">
    <location>
        <begin position="1"/>
        <end position="175"/>
    </location>
</feature>
<feature type="compositionally biased region" description="Polar residues" evidence="1">
    <location>
        <begin position="82"/>
        <end position="98"/>
    </location>
</feature>
<feature type="compositionally biased region" description="Basic and acidic residues" evidence="1">
    <location>
        <begin position="102"/>
        <end position="111"/>
    </location>
</feature>
<evidence type="ECO:0000313" key="2">
    <source>
        <dbReference type="EMBL" id="CEL53538.1"/>
    </source>
</evidence>
<dbReference type="AlphaFoldDB" id="A0A0B7FBH3"/>
<feature type="compositionally biased region" description="Pro residues" evidence="1">
    <location>
        <begin position="60"/>
        <end position="78"/>
    </location>
</feature>
<evidence type="ECO:0000256" key="1">
    <source>
        <dbReference type="SAM" id="MobiDB-lite"/>
    </source>
</evidence>
<dbReference type="Proteomes" id="UP000059188">
    <property type="component" value="Unassembled WGS sequence"/>
</dbReference>
<organism evidence="2 3">
    <name type="scientific">Thanatephorus cucumeris (strain AG1-IB / isolate 7/3/14)</name>
    <name type="common">Lettuce bottom rot fungus</name>
    <name type="synonym">Rhizoctonia solani</name>
    <dbReference type="NCBI Taxonomy" id="1108050"/>
    <lineage>
        <taxon>Eukaryota</taxon>
        <taxon>Fungi</taxon>
        <taxon>Dikarya</taxon>
        <taxon>Basidiomycota</taxon>
        <taxon>Agaricomycotina</taxon>
        <taxon>Agaricomycetes</taxon>
        <taxon>Cantharellales</taxon>
        <taxon>Ceratobasidiaceae</taxon>
        <taxon>Rhizoctonia</taxon>
        <taxon>Rhizoctonia solani AG-1</taxon>
    </lineage>
</organism>
<protein>
    <submittedName>
        <fullName evidence="2">Uncharacterized protein</fullName>
    </submittedName>
</protein>
<feature type="region of interest" description="Disordered" evidence="1">
    <location>
        <begin position="241"/>
        <end position="269"/>
    </location>
</feature>
<accession>A0A0B7FBH3</accession>
<sequence length="520" mass="55732">MPPAVVLSPTSPMSTSFSTFTEVTATTPTTSTSTSPAPTSPAFPINTNTNTKGAGAKLPAFPPASPLPPNLARKPPPLVRKSTPSLTSINTGSLSRKPSFNVERRPSKETEAESSTLNPWPTMAKEEPLGRPKANRKPSDAGRKDQSGRGRKPSDAKKVNGGSAPESTQIASLRGALEAARLREEEVAEERRAWQKKERELQTQVNQLSHQLHALTVAFATGGGQGFPPYGYGYGMSYDPSQPSTPISKSEPLSSEQAPTLDQSHTPTDPMASIVLPSPAGAARTPGPTYQAPYPYYPYVQYPPFMPPSQLHPHPQMIPTATPMSPPVHGSMSPPHASPHLFSAHPWTATHRGGSPMRSPIHSMPGVMHPIPGRHPHSGFYTGSPRRGGSRQRRQGTGTPSTPSVGSVDDSLPLPTPDVTLPCTATDTWVPPRDDYVPLRDDYVPIPPPPSGVKREREPETDEAYSSSEDESDEDSVIFEDGSVGDSVNLSLRGGDNLRGKDSDLEVSAMVRIRVGEEVM</sequence>
<dbReference type="EMBL" id="LN679112">
    <property type="protein sequence ID" value="CEL53538.1"/>
    <property type="molecule type" value="Genomic_DNA"/>
</dbReference>
<keyword evidence="3" id="KW-1185">Reference proteome</keyword>
<evidence type="ECO:0000313" key="3">
    <source>
        <dbReference type="Proteomes" id="UP000059188"/>
    </source>
</evidence>
<dbReference type="OrthoDB" id="3267376at2759"/>
<feature type="region of interest" description="Disordered" evidence="1">
    <location>
        <begin position="350"/>
        <end position="501"/>
    </location>
</feature>
<feature type="compositionally biased region" description="Acidic residues" evidence="1">
    <location>
        <begin position="459"/>
        <end position="478"/>
    </location>
</feature>
<feature type="compositionally biased region" description="Basic and acidic residues" evidence="1">
    <location>
        <begin position="137"/>
        <end position="158"/>
    </location>
</feature>
<proteinExistence type="predicted"/>
<feature type="compositionally biased region" description="Basic and acidic residues" evidence="1">
    <location>
        <begin position="432"/>
        <end position="443"/>
    </location>
</feature>
<reference evidence="2 3" key="1">
    <citation type="submission" date="2014-11" db="EMBL/GenBank/DDBJ databases">
        <authorList>
            <person name="Wibberg Daniel"/>
        </authorList>
    </citation>
    <scope>NUCLEOTIDE SEQUENCE [LARGE SCALE GENOMIC DNA]</scope>
    <source>
        <strain evidence="2">Rhizoctonia solani AG1-IB 7/3/14</strain>
    </source>
</reference>